<comment type="caution">
    <text evidence="1">The sequence shown here is derived from an EMBL/GenBank/DDBJ whole genome shotgun (WGS) entry which is preliminary data.</text>
</comment>
<evidence type="ECO:0000313" key="2">
    <source>
        <dbReference type="Proteomes" id="UP000481583"/>
    </source>
</evidence>
<dbReference type="EMBL" id="JAAKZV010000433">
    <property type="protein sequence ID" value="NGN70190.1"/>
    <property type="molecule type" value="Genomic_DNA"/>
</dbReference>
<accession>A0A6G4UEE3</accession>
<protein>
    <submittedName>
        <fullName evidence="1">Uncharacterized protein</fullName>
    </submittedName>
</protein>
<sequence>MPWSKNINRERWLLAVEVDVNYGLVEGRGIGVVADASVRVVWAWSPRARVVALGPGVGRG</sequence>
<organism evidence="1 2">
    <name type="scientific">Streptomyces coryli</name>
    <dbReference type="NCBI Taxonomy" id="1128680"/>
    <lineage>
        <taxon>Bacteria</taxon>
        <taxon>Bacillati</taxon>
        <taxon>Actinomycetota</taxon>
        <taxon>Actinomycetes</taxon>
        <taxon>Kitasatosporales</taxon>
        <taxon>Streptomycetaceae</taxon>
        <taxon>Streptomyces</taxon>
    </lineage>
</organism>
<dbReference type="AlphaFoldDB" id="A0A6G4UEE3"/>
<feature type="non-terminal residue" evidence="1">
    <location>
        <position position="60"/>
    </location>
</feature>
<dbReference type="Proteomes" id="UP000481583">
    <property type="component" value="Unassembled WGS sequence"/>
</dbReference>
<proteinExistence type="predicted"/>
<evidence type="ECO:0000313" key="1">
    <source>
        <dbReference type="EMBL" id="NGN70190.1"/>
    </source>
</evidence>
<name>A0A6G4UEE3_9ACTN</name>
<keyword evidence="2" id="KW-1185">Reference proteome</keyword>
<reference evidence="1 2" key="1">
    <citation type="submission" date="2020-02" db="EMBL/GenBank/DDBJ databases">
        <title>Whole-genome analyses of novel actinobacteria.</title>
        <authorList>
            <person name="Sahin N."/>
        </authorList>
    </citation>
    <scope>NUCLEOTIDE SEQUENCE [LARGE SCALE GENOMIC DNA]</scope>
    <source>
        <strain evidence="1 2">A7024</strain>
    </source>
</reference>
<gene>
    <name evidence="1" type="ORF">G5C51_40690</name>
</gene>